<dbReference type="InterPro" id="IPR036420">
    <property type="entry name" value="BRCT_dom_sf"/>
</dbReference>
<feature type="region of interest" description="Disordered" evidence="1">
    <location>
        <begin position="576"/>
        <end position="620"/>
    </location>
</feature>
<sequence>MRSAAEALLRRALDDGKVSEADLQGFGHLDYAGVARLLKLDPNLNEAVVAVKLQEVGGSALIEMHPSQFACTLSLTKPQQGERLEAFLSALKAVAAGLKKGVQHDAVSADSTAARTCTPKEQEATASAGAHHDKAAADSDPAAANATKKSTSESGTRTKAVPFQSMKPAIYKNLHAPRVSGLKRPAPATCSTGNTAVSPASTSSLTATTAKTAEQAQQHSRELLPKREHQTSSVSLEGGKRKCSHRVDRERRRDADRPAEVSAPQKRPRKEQQKQQLRGASGTDEQCNKEAEFREWESSTSAVRARFDAELKRQSAYRSMRALISTTGFPEGAGVQNELPGIVRRLGTLGGVSTAFDWKPQSPEKITHLICSNKLTRPTVKLYFALVSGAFILNEEFLQEAKRKKAWPDPCQFQRADFPPVELREESRWLLRGLSVCVYGPYRPAGLSKQQLLSLAAAAGGSLGDDNSSAIWLLEDEEALRRWQARGLWRLQEEAGARPFTICAQWLLDCIRFWQVLPREQHVLHLSSPSQANVVGSSVVAGRTKCRNESKTGISEQRKKRMKLVERLTLPPDTVRATETCVPNSGSPEVHSEETPQETPRHPLQMTATSAESKSTRQGKNLQQEYVQPHLRAGESVAKTVDQKPHRASKGIRERVSGRRVKTGRRMPGENALKKLKGGAFAAGEEQSMTSEPPILPKLLLEDGATSVPGDDDRPVSATLDSTTTAEKHGSVKATATAGGALISERGRSDDESSMNPSRVLGDRQLSAGRPHLKEQSVAKPVLSAATAAVALPAEAAPDGLQENYPAGASQIPDAKDFLPLPVEQLAVAELFEPHEEKHSTSGYDFEIPT</sequence>
<accession>U6KLM8</accession>
<proteinExistence type="predicted"/>
<evidence type="ECO:0000259" key="2">
    <source>
        <dbReference type="PROSITE" id="PS50172"/>
    </source>
</evidence>
<feature type="compositionally biased region" description="Basic and acidic residues" evidence="1">
    <location>
        <begin position="245"/>
        <end position="259"/>
    </location>
</feature>
<feature type="compositionally biased region" description="Basic and acidic residues" evidence="1">
    <location>
        <begin position="219"/>
        <end position="230"/>
    </location>
</feature>
<dbReference type="VEuPathDB" id="ToxoDB:ETH_00029255"/>
<dbReference type="PROSITE" id="PS50172">
    <property type="entry name" value="BRCT"/>
    <property type="match status" value="1"/>
</dbReference>
<gene>
    <name evidence="3" type="ORF">ETH_00029255</name>
</gene>
<dbReference type="RefSeq" id="XP_013229747.1">
    <property type="nucleotide sequence ID" value="XM_013374293.1"/>
</dbReference>
<feature type="region of interest" description="Disordered" evidence="1">
    <location>
        <begin position="638"/>
        <end position="662"/>
    </location>
</feature>
<organism evidence="3 4">
    <name type="scientific">Eimeria tenella</name>
    <name type="common">Coccidian parasite</name>
    <dbReference type="NCBI Taxonomy" id="5802"/>
    <lineage>
        <taxon>Eukaryota</taxon>
        <taxon>Sar</taxon>
        <taxon>Alveolata</taxon>
        <taxon>Apicomplexa</taxon>
        <taxon>Conoidasida</taxon>
        <taxon>Coccidia</taxon>
        <taxon>Eucoccidiorida</taxon>
        <taxon>Eimeriorina</taxon>
        <taxon>Eimeriidae</taxon>
        <taxon>Eimeria</taxon>
    </lineage>
</organism>
<feature type="compositionally biased region" description="Basic and acidic residues" evidence="1">
    <location>
        <begin position="641"/>
        <end position="657"/>
    </location>
</feature>
<feature type="region of interest" description="Disordered" evidence="1">
    <location>
        <begin position="703"/>
        <end position="762"/>
    </location>
</feature>
<reference evidence="3" key="2">
    <citation type="submission" date="2013-10" db="EMBL/GenBank/DDBJ databases">
        <authorList>
            <person name="Aslett M."/>
        </authorList>
    </citation>
    <scope>NUCLEOTIDE SEQUENCE [LARGE SCALE GENOMIC DNA]</scope>
    <source>
        <strain evidence="3">Houghton</strain>
    </source>
</reference>
<dbReference type="SUPFAM" id="SSF52113">
    <property type="entry name" value="BRCT domain"/>
    <property type="match status" value="1"/>
</dbReference>
<feature type="compositionally biased region" description="Polar residues" evidence="1">
    <location>
        <begin position="606"/>
        <end position="620"/>
    </location>
</feature>
<feature type="region of interest" description="Disordered" evidence="1">
    <location>
        <begin position="110"/>
        <end position="164"/>
    </location>
</feature>
<dbReference type="AlphaFoldDB" id="U6KLM8"/>
<evidence type="ECO:0000313" key="4">
    <source>
        <dbReference type="Proteomes" id="UP000030747"/>
    </source>
</evidence>
<evidence type="ECO:0000256" key="1">
    <source>
        <dbReference type="SAM" id="MobiDB-lite"/>
    </source>
</evidence>
<dbReference type="OrthoDB" id="2384350at2759"/>
<evidence type="ECO:0000313" key="3">
    <source>
        <dbReference type="EMBL" id="CDJ38992.1"/>
    </source>
</evidence>
<dbReference type="VEuPathDB" id="ToxoDB:ETH2_1327600"/>
<dbReference type="EMBL" id="HG674134">
    <property type="protein sequence ID" value="CDJ38992.1"/>
    <property type="molecule type" value="Genomic_DNA"/>
</dbReference>
<feature type="domain" description="BRCT" evidence="2">
    <location>
        <begin position="426"/>
        <end position="524"/>
    </location>
</feature>
<protein>
    <recommendedName>
        <fullName evidence="2">BRCT domain-containing protein</fullName>
    </recommendedName>
</protein>
<dbReference type="GeneID" id="25254944"/>
<feature type="compositionally biased region" description="Low complexity" evidence="1">
    <location>
        <begin position="195"/>
        <end position="218"/>
    </location>
</feature>
<keyword evidence="4" id="KW-1185">Reference proteome</keyword>
<reference evidence="3" key="1">
    <citation type="submission" date="2013-10" db="EMBL/GenBank/DDBJ databases">
        <title>Genomic analysis of the causative agents of coccidiosis in chickens.</title>
        <authorList>
            <person name="Reid A.J."/>
            <person name="Blake D."/>
            <person name="Billington K."/>
            <person name="Browne H."/>
            <person name="Dunn M."/>
            <person name="Hung S."/>
            <person name="Kawahara F."/>
            <person name="Miranda-Saavedra D."/>
            <person name="Mourier T."/>
            <person name="Nagra H."/>
            <person name="Otto T.D."/>
            <person name="Rawlings N."/>
            <person name="Sanchez A."/>
            <person name="Sanders M."/>
            <person name="Subramaniam C."/>
            <person name="Tay Y."/>
            <person name="Dear P."/>
            <person name="Doerig C."/>
            <person name="Gruber A."/>
            <person name="Parkinson J."/>
            <person name="Shirley M."/>
            <person name="Wan K.L."/>
            <person name="Berriman M."/>
            <person name="Tomley F."/>
            <person name="Pain A."/>
        </authorList>
    </citation>
    <scope>NUCLEOTIDE SEQUENCE [LARGE SCALE GENOMIC DNA]</scope>
    <source>
        <strain evidence="3">Houghton</strain>
    </source>
</reference>
<dbReference type="Proteomes" id="UP000030747">
    <property type="component" value="Unassembled WGS sequence"/>
</dbReference>
<feature type="region of interest" description="Disordered" evidence="1">
    <location>
        <begin position="176"/>
        <end position="293"/>
    </location>
</feature>
<name>U6KLM8_EIMTE</name>
<feature type="compositionally biased region" description="Low complexity" evidence="1">
    <location>
        <begin position="138"/>
        <end position="148"/>
    </location>
</feature>
<dbReference type="Gene3D" id="3.40.50.10190">
    <property type="entry name" value="BRCT domain"/>
    <property type="match status" value="1"/>
</dbReference>
<dbReference type="InterPro" id="IPR001357">
    <property type="entry name" value="BRCT_dom"/>
</dbReference>